<reference evidence="9" key="1">
    <citation type="submission" date="2017-02" db="EMBL/GenBank/DDBJ databases">
        <authorList>
            <person name="Varghese N."/>
            <person name="Submissions S."/>
        </authorList>
    </citation>
    <scope>NUCLEOTIDE SEQUENCE [LARGE SCALE GENOMIC DNA]</scope>
    <source>
        <strain evidence="9">DSM 16521</strain>
    </source>
</reference>
<feature type="transmembrane region" description="Helical" evidence="7">
    <location>
        <begin position="7"/>
        <end position="23"/>
    </location>
</feature>
<evidence type="ECO:0000313" key="8">
    <source>
        <dbReference type="EMBL" id="SJZ97022.1"/>
    </source>
</evidence>
<dbReference type="InterPro" id="IPR005524">
    <property type="entry name" value="DUF318"/>
</dbReference>
<feature type="transmembrane region" description="Helical" evidence="7">
    <location>
        <begin position="35"/>
        <end position="56"/>
    </location>
</feature>
<evidence type="ECO:0000256" key="2">
    <source>
        <dbReference type="ARBA" id="ARBA00006386"/>
    </source>
</evidence>
<feature type="transmembrane region" description="Helical" evidence="7">
    <location>
        <begin position="109"/>
        <end position="131"/>
    </location>
</feature>
<comment type="subcellular location">
    <subcellularLocation>
        <location evidence="1">Cell membrane</location>
        <topology evidence="1">Multi-pass membrane protein</topology>
    </subcellularLocation>
</comment>
<organism evidence="8 9">
    <name type="scientific">Carboxydocella sporoproducens DSM 16521</name>
    <dbReference type="NCBI Taxonomy" id="1121270"/>
    <lineage>
        <taxon>Bacteria</taxon>
        <taxon>Bacillati</taxon>
        <taxon>Bacillota</taxon>
        <taxon>Clostridia</taxon>
        <taxon>Eubacteriales</taxon>
        <taxon>Clostridiales Family XVI. Incertae Sedis</taxon>
        <taxon>Carboxydocella</taxon>
    </lineage>
</organism>
<dbReference type="Proteomes" id="UP000189933">
    <property type="component" value="Unassembled WGS sequence"/>
</dbReference>
<protein>
    <submittedName>
        <fullName evidence="8">Predicted permease</fullName>
    </submittedName>
</protein>
<dbReference type="Pfam" id="PF03773">
    <property type="entry name" value="ArsP_1"/>
    <property type="match status" value="1"/>
</dbReference>
<proteinExistence type="inferred from homology"/>
<dbReference type="EMBL" id="FUXM01000015">
    <property type="protein sequence ID" value="SJZ97022.1"/>
    <property type="molecule type" value="Genomic_DNA"/>
</dbReference>
<accession>A0A1T4PZR8</accession>
<evidence type="ECO:0000256" key="3">
    <source>
        <dbReference type="ARBA" id="ARBA00022475"/>
    </source>
</evidence>
<dbReference type="GO" id="GO:0005886">
    <property type="term" value="C:plasma membrane"/>
    <property type="evidence" value="ECO:0007669"/>
    <property type="project" value="UniProtKB-SubCell"/>
</dbReference>
<evidence type="ECO:0000256" key="6">
    <source>
        <dbReference type="ARBA" id="ARBA00023136"/>
    </source>
</evidence>
<comment type="similarity">
    <text evidence="2">Belongs to the UPF0718 family.</text>
</comment>
<feature type="transmembrane region" description="Helical" evidence="7">
    <location>
        <begin position="138"/>
        <end position="157"/>
    </location>
</feature>
<keyword evidence="6 7" id="KW-0472">Membrane</keyword>
<dbReference type="AlphaFoldDB" id="A0A1T4PZR8"/>
<dbReference type="OrthoDB" id="9798408at2"/>
<keyword evidence="5 7" id="KW-1133">Transmembrane helix</keyword>
<evidence type="ECO:0000313" key="9">
    <source>
        <dbReference type="Proteomes" id="UP000189933"/>
    </source>
</evidence>
<evidence type="ECO:0000256" key="1">
    <source>
        <dbReference type="ARBA" id="ARBA00004651"/>
    </source>
</evidence>
<evidence type="ECO:0000256" key="5">
    <source>
        <dbReference type="ARBA" id="ARBA00022989"/>
    </source>
</evidence>
<evidence type="ECO:0000256" key="7">
    <source>
        <dbReference type="SAM" id="Phobius"/>
    </source>
</evidence>
<gene>
    <name evidence="8" type="ORF">SAMN02745885_01474</name>
</gene>
<keyword evidence="9" id="KW-1185">Reference proteome</keyword>
<keyword evidence="4 7" id="KW-0812">Transmembrane</keyword>
<feature type="transmembrane region" description="Helical" evidence="7">
    <location>
        <begin position="77"/>
        <end position="103"/>
    </location>
</feature>
<keyword evidence="3" id="KW-1003">Cell membrane</keyword>
<name>A0A1T4PZR8_9FIRM</name>
<sequence>MIIVKKYKWAIFLFIITIAIYFYDKPTGTKAFSIFLSNIITMLKILPPTFVLVGLLDVWTPKETMIKYMGQHSGIKGIAVAFFLGTAAAGPLYAAFPIAALLLKKGARLAYVLFFLGVWSSTKLPIVLFEIASLGYKFTFLHIGISLPAYLVSSFFIEKILSSNSKNEIYRKAVTL</sequence>
<dbReference type="RefSeq" id="WP_078665542.1">
    <property type="nucleotide sequence ID" value="NZ_FUXM01000015.1"/>
</dbReference>
<evidence type="ECO:0000256" key="4">
    <source>
        <dbReference type="ARBA" id="ARBA00022692"/>
    </source>
</evidence>